<feature type="compositionally biased region" description="Acidic residues" evidence="1">
    <location>
        <begin position="110"/>
        <end position="119"/>
    </location>
</feature>
<evidence type="ECO:0000313" key="4">
    <source>
        <dbReference type="Proteomes" id="UP000274922"/>
    </source>
</evidence>
<feature type="domain" description="PH" evidence="2">
    <location>
        <begin position="203"/>
        <end position="299"/>
    </location>
</feature>
<dbReference type="GO" id="GO:0005737">
    <property type="term" value="C:cytoplasm"/>
    <property type="evidence" value="ECO:0007669"/>
    <property type="project" value="TreeGrafter"/>
</dbReference>
<feature type="region of interest" description="Disordered" evidence="1">
    <location>
        <begin position="1"/>
        <end position="119"/>
    </location>
</feature>
<dbReference type="AlphaFoldDB" id="A0A4P9XAX2"/>
<feature type="compositionally biased region" description="Low complexity" evidence="1">
    <location>
        <begin position="436"/>
        <end position="445"/>
    </location>
</feature>
<feature type="compositionally biased region" description="Acidic residues" evidence="1">
    <location>
        <begin position="639"/>
        <end position="648"/>
    </location>
</feature>
<dbReference type="SUPFAM" id="SSF50729">
    <property type="entry name" value="PH domain-like"/>
    <property type="match status" value="2"/>
</dbReference>
<dbReference type="Pfam" id="PF00169">
    <property type="entry name" value="PH"/>
    <property type="match status" value="2"/>
</dbReference>
<keyword evidence="4" id="KW-1185">Reference proteome</keyword>
<feature type="compositionally biased region" description="Low complexity" evidence="1">
    <location>
        <begin position="538"/>
        <end position="561"/>
    </location>
</feature>
<dbReference type="Gene3D" id="2.30.29.30">
    <property type="entry name" value="Pleckstrin-homology domain (PH domain)/Phosphotyrosine-binding domain (PTB)"/>
    <property type="match status" value="2"/>
</dbReference>
<dbReference type="SMART" id="SM00233">
    <property type="entry name" value="PH"/>
    <property type="match status" value="2"/>
</dbReference>
<dbReference type="GO" id="GO:0005547">
    <property type="term" value="F:phosphatidylinositol-3,4,5-trisphosphate binding"/>
    <property type="evidence" value="ECO:0007669"/>
    <property type="project" value="TreeGrafter"/>
</dbReference>
<dbReference type="PROSITE" id="PS50003">
    <property type="entry name" value="PH_DOMAIN"/>
    <property type="match status" value="2"/>
</dbReference>
<evidence type="ECO:0000256" key="1">
    <source>
        <dbReference type="SAM" id="MobiDB-lite"/>
    </source>
</evidence>
<feature type="compositionally biased region" description="Pro residues" evidence="1">
    <location>
        <begin position="394"/>
        <end position="404"/>
    </location>
</feature>
<gene>
    <name evidence="3" type="ORF">CXG81DRAFT_24820</name>
</gene>
<dbReference type="FunFam" id="2.30.29.30:FF:000286">
    <property type="entry name" value="PH-protein kinase domain containing protein"/>
    <property type="match status" value="1"/>
</dbReference>
<evidence type="ECO:0000313" key="3">
    <source>
        <dbReference type="EMBL" id="RKP02533.1"/>
    </source>
</evidence>
<reference evidence="4" key="1">
    <citation type="journal article" date="2018" name="Nat. Microbiol.">
        <title>Leveraging single-cell genomics to expand the fungal tree of life.</title>
        <authorList>
            <person name="Ahrendt S.R."/>
            <person name="Quandt C.A."/>
            <person name="Ciobanu D."/>
            <person name="Clum A."/>
            <person name="Salamov A."/>
            <person name="Andreopoulos B."/>
            <person name="Cheng J.F."/>
            <person name="Woyke T."/>
            <person name="Pelin A."/>
            <person name="Henrissat B."/>
            <person name="Reynolds N.K."/>
            <person name="Benny G.L."/>
            <person name="Smith M.E."/>
            <person name="James T.Y."/>
            <person name="Grigoriev I.V."/>
        </authorList>
    </citation>
    <scope>NUCLEOTIDE SEQUENCE [LARGE SCALE GENOMIC DNA]</scope>
    <source>
        <strain evidence="4">ATCC 52028</strain>
    </source>
</reference>
<dbReference type="PANTHER" id="PTHR45899">
    <property type="entry name" value="RHO GTPASE ACTIVATING PROTEIN AT 15B, ISOFORM C"/>
    <property type="match status" value="1"/>
</dbReference>
<feature type="compositionally biased region" description="Low complexity" evidence="1">
    <location>
        <begin position="346"/>
        <end position="357"/>
    </location>
</feature>
<accession>A0A4P9XAX2</accession>
<feature type="region of interest" description="Disordered" evidence="1">
    <location>
        <begin position="387"/>
        <end position="457"/>
    </location>
</feature>
<dbReference type="PANTHER" id="PTHR45899:SF2">
    <property type="entry name" value="RHO GTPASE ACTIVATING PROTEIN AT 15B, ISOFORM C"/>
    <property type="match status" value="1"/>
</dbReference>
<feature type="compositionally biased region" description="Low complexity" evidence="1">
    <location>
        <begin position="586"/>
        <end position="620"/>
    </location>
</feature>
<dbReference type="EMBL" id="ML014141">
    <property type="protein sequence ID" value="RKP02533.1"/>
    <property type="molecule type" value="Genomic_DNA"/>
</dbReference>
<feature type="region of interest" description="Disordered" evidence="1">
    <location>
        <begin position="629"/>
        <end position="648"/>
    </location>
</feature>
<protein>
    <recommendedName>
        <fullName evidence="2">PH domain-containing protein</fullName>
    </recommendedName>
</protein>
<name>A0A4P9XAX2_9FUNG</name>
<sequence length="785" mass="80489">MAQSPTSAPAAADAMMAGATVPRTPVGSTRASQPAPPAVQQAMPAAAMPPRPKTAMTAPLPPPFGAPADRGTIGPAPRRPDSSDGVRRPPPGDPLGRGALHETPSRQFSDTDDSNDEYAQAGDDEFAGAAGHLMLLGIDAQERAGAPGTVALADGGIVATAGPLRHLPPDGATVAFRDAAGLAGSEDLLVFTPTASSTLAGEQILKAGYLIKKLGRRRKWKRRWFVLRGTRLTYYKNDKEYKLLSVIHLLDITSVTVHDDAKMLHVFSLGTSHGKTLYIQADSNTRRNEWVTMIQNAVAAVRAAAPAPAPQDSTAPTALGDAALLGSAPSGSVGFSTSVALESSRPPSRAHATALAASAPLPPAMHVGTRGGTMTGGLLSTSPVAVTATSAHPQAPPAPAPSVSPPHAHRPSEPLAIPRKRASGALASPPPPPGGPASAPAAAAAGTGGSGRPSTSAPVALLLASGAVSPPAVPSSVPPAPAADALPPVTVSSRAASAASSRPHSQSTPALAAQGILVPPRPGTASGEPSPKLPPTAAPTAGAGSQAASPMAIAATAAAGHARAACDTVAPSFWLSPPSDGAVATSARRASPRSPESTGSRRPGASPPRSLSLPGPRSAPMAVTGSLVVDGLDLRPSSSDDDDDDDDDEEARIMTQQVLARTAAQAAQAAPDSVMDNRVVFQGFLHRQGKRKNSWKRKWYVIRAGKLWSYKNQKEYQVSRVVPLEAVQDVQPCEGQGGTHIWCFKLTMSKRTVILCAETESVRSQWLTSLLQTIEAVRRETSMST</sequence>
<feature type="domain" description="PH" evidence="2">
    <location>
        <begin position="678"/>
        <end position="775"/>
    </location>
</feature>
<dbReference type="InterPro" id="IPR052227">
    <property type="entry name" value="Arf-Rho-GAP_ANK-PH_domain"/>
</dbReference>
<dbReference type="InterPro" id="IPR011993">
    <property type="entry name" value="PH-like_dom_sf"/>
</dbReference>
<dbReference type="InterPro" id="IPR001849">
    <property type="entry name" value="PH_domain"/>
</dbReference>
<organism evidence="3 4">
    <name type="scientific">Caulochytrium protostelioides</name>
    <dbReference type="NCBI Taxonomy" id="1555241"/>
    <lineage>
        <taxon>Eukaryota</taxon>
        <taxon>Fungi</taxon>
        <taxon>Fungi incertae sedis</taxon>
        <taxon>Chytridiomycota</taxon>
        <taxon>Chytridiomycota incertae sedis</taxon>
        <taxon>Chytridiomycetes</taxon>
        <taxon>Caulochytriales</taxon>
        <taxon>Caulochytriaceae</taxon>
        <taxon>Caulochytrium</taxon>
    </lineage>
</organism>
<feature type="compositionally biased region" description="Basic and acidic residues" evidence="1">
    <location>
        <begin position="78"/>
        <end position="87"/>
    </location>
</feature>
<evidence type="ECO:0000259" key="2">
    <source>
        <dbReference type="PROSITE" id="PS50003"/>
    </source>
</evidence>
<feature type="region of interest" description="Disordered" evidence="1">
    <location>
        <begin position="579"/>
        <end position="622"/>
    </location>
</feature>
<feature type="region of interest" description="Disordered" evidence="1">
    <location>
        <begin position="515"/>
        <end position="561"/>
    </location>
</feature>
<dbReference type="Proteomes" id="UP000274922">
    <property type="component" value="Unassembled WGS sequence"/>
</dbReference>
<feature type="compositionally biased region" description="Low complexity" evidence="1">
    <location>
        <begin position="1"/>
        <end position="20"/>
    </location>
</feature>
<proteinExistence type="predicted"/>
<feature type="region of interest" description="Disordered" evidence="1">
    <location>
        <begin position="337"/>
        <end position="357"/>
    </location>
</feature>
<dbReference type="OrthoDB" id="2157866at2759"/>